<gene>
    <name evidence="1" type="ORF">RhiirA4_477199</name>
</gene>
<comment type="caution">
    <text evidence="1">The sequence shown here is derived from an EMBL/GenBank/DDBJ whole genome shotgun (WGS) entry which is preliminary data.</text>
</comment>
<keyword evidence="2" id="KW-1185">Reference proteome</keyword>
<name>A0A2I1HCV6_9GLOM</name>
<protein>
    <recommendedName>
        <fullName evidence="3">RNase H type-1 domain-containing protein</fullName>
    </recommendedName>
</protein>
<dbReference type="VEuPathDB" id="FungiDB:RhiirFUN_000282"/>
<accession>A0A2I1HCV6</accession>
<reference evidence="1 2" key="1">
    <citation type="submission" date="2015-10" db="EMBL/GenBank/DDBJ databases">
        <title>Genome analyses suggest a sexual origin of heterokaryosis in a supposedly ancient asexual fungus.</title>
        <authorList>
            <person name="Ropars J."/>
            <person name="Sedzielewska K."/>
            <person name="Noel J."/>
            <person name="Charron P."/>
            <person name="Farinelli L."/>
            <person name="Marton T."/>
            <person name="Kruger M."/>
            <person name="Pelin A."/>
            <person name="Brachmann A."/>
            <person name="Corradi N."/>
        </authorList>
    </citation>
    <scope>NUCLEOTIDE SEQUENCE [LARGE SCALE GENOMIC DNA]</scope>
    <source>
        <strain evidence="1 2">A4</strain>
    </source>
</reference>
<proteinExistence type="predicted"/>
<dbReference type="VEuPathDB" id="FungiDB:RhiirA1_453220"/>
<organism evidence="1 2">
    <name type="scientific">Rhizophagus irregularis</name>
    <dbReference type="NCBI Taxonomy" id="588596"/>
    <lineage>
        <taxon>Eukaryota</taxon>
        <taxon>Fungi</taxon>
        <taxon>Fungi incertae sedis</taxon>
        <taxon>Mucoromycota</taxon>
        <taxon>Glomeromycotina</taxon>
        <taxon>Glomeromycetes</taxon>
        <taxon>Glomerales</taxon>
        <taxon>Glomeraceae</taxon>
        <taxon>Rhizophagus</taxon>
    </lineage>
</organism>
<dbReference type="EMBL" id="LLXI01002278">
    <property type="protein sequence ID" value="PKY56714.1"/>
    <property type="molecule type" value="Genomic_DNA"/>
</dbReference>
<dbReference type="AlphaFoldDB" id="A0A2I1HCV6"/>
<dbReference type="Proteomes" id="UP000234323">
    <property type="component" value="Unassembled WGS sequence"/>
</dbReference>
<evidence type="ECO:0000313" key="2">
    <source>
        <dbReference type="Proteomes" id="UP000234323"/>
    </source>
</evidence>
<evidence type="ECO:0008006" key="3">
    <source>
        <dbReference type="Google" id="ProtNLM"/>
    </source>
</evidence>
<evidence type="ECO:0000313" key="1">
    <source>
        <dbReference type="EMBL" id="PKY56714.1"/>
    </source>
</evidence>
<sequence>MLTFKELFYKKFIKQKLGFRNKDKNNWLLLESEIIEMPQINRKIKKDIFDWITKNLLEPFNNNEKQVIAYGKICGRENNFTNVVQNDPEDFNIVLNKCGGCDWNNEFILERPKKSKASCVFTIMYDKFFKENANQYEADDKRIDEEKLLSFPISNEIISEFIKIEKYGSVINNGTENIAGLAGINIYDENYNFIDKTYVSLDNWITAANLLALLVIHDCFNVETLTDNENICDRYVVPQVAICPDLKLGHNRYKALCTKQHCLFLWALIRTLIIHKKIILPKLYKVRAHADDKYHNILDRKIKEKYEDGNQTYSIDFNYNIIPEVKYLITWNNIKIEKRLRRFIRHYVEVCNLEKFILFNRNIKYDTLANWQVTFEYIKENEGALSTSFEEEGKKYKDRVNAYEKYNIDETSFLTFFDGESFSRLKFDDKCLTFIDIIKGIFTLSLSDFLKQKINMNSDDRMKTSTAFLDFVHDETKLIGRKDVSVN</sequence>
<dbReference type="VEuPathDB" id="FungiDB:FUN_008000"/>